<dbReference type="AlphaFoldDB" id="A0A087TX11"/>
<dbReference type="PANTHER" id="PTHR45973">
    <property type="entry name" value="PROTEIN PHOSPHATASE 1 REGULATORY SUBUNIT SDS22-RELATED"/>
    <property type="match status" value="1"/>
</dbReference>
<comment type="subcellular location">
    <subcellularLocation>
        <location evidence="2">Cell projection</location>
        <location evidence="2">Cilium</location>
    </subcellularLocation>
</comment>
<dbReference type="SUPFAM" id="SSF52058">
    <property type="entry name" value="L domain-like"/>
    <property type="match status" value="1"/>
</dbReference>
<keyword evidence="10" id="KW-1185">Reference proteome</keyword>
<dbReference type="GO" id="GO:0005929">
    <property type="term" value="C:cilium"/>
    <property type="evidence" value="ECO:0007669"/>
    <property type="project" value="UniProtKB-SubCell"/>
</dbReference>
<evidence type="ECO:0000256" key="5">
    <source>
        <dbReference type="ARBA" id="ARBA00022737"/>
    </source>
</evidence>
<dbReference type="OrthoDB" id="1904536at2759"/>
<dbReference type="Proteomes" id="UP000054359">
    <property type="component" value="Unassembled WGS sequence"/>
</dbReference>
<keyword evidence="4" id="KW-0433">Leucine-rich repeat</keyword>
<name>A0A087TX11_STEMI</name>
<evidence type="ECO:0000256" key="6">
    <source>
        <dbReference type="ARBA" id="ARBA00023069"/>
    </source>
</evidence>
<dbReference type="InterPro" id="IPR050576">
    <property type="entry name" value="Cilia_flagella_integrity"/>
</dbReference>
<keyword evidence="5" id="KW-0677">Repeat</keyword>
<dbReference type="STRING" id="407821.A0A087TX11"/>
<evidence type="ECO:0000256" key="2">
    <source>
        <dbReference type="ARBA" id="ARBA00004138"/>
    </source>
</evidence>
<comment type="function">
    <text evidence="1">Cilium-specific protein required for cilia structures.</text>
</comment>
<evidence type="ECO:0000256" key="3">
    <source>
        <dbReference type="ARBA" id="ARBA00006453"/>
    </source>
</evidence>
<keyword evidence="7" id="KW-0966">Cell projection</keyword>
<dbReference type="InterPro" id="IPR032675">
    <property type="entry name" value="LRR_dom_sf"/>
</dbReference>
<evidence type="ECO:0000256" key="4">
    <source>
        <dbReference type="ARBA" id="ARBA00022614"/>
    </source>
</evidence>
<feature type="non-terminal residue" evidence="9">
    <location>
        <position position="118"/>
    </location>
</feature>
<comment type="similarity">
    <text evidence="3">Belongs to the DNAAF1 family.</text>
</comment>
<proteinExistence type="inferred from homology"/>
<evidence type="ECO:0000256" key="8">
    <source>
        <dbReference type="ARBA" id="ARBA00024433"/>
    </source>
</evidence>
<protein>
    <recommendedName>
        <fullName evidence="8">Dynein axonemal assembly factor 1 homolog</fullName>
    </recommendedName>
</protein>
<dbReference type="Pfam" id="PF13516">
    <property type="entry name" value="LRR_6"/>
    <property type="match status" value="1"/>
</dbReference>
<dbReference type="EMBL" id="KK117143">
    <property type="protein sequence ID" value="KFM69650.1"/>
    <property type="molecule type" value="Genomic_DNA"/>
</dbReference>
<sequence length="118" mass="13778">MSHNKLCSIADIEHLTKCRTLSVLDLSYNVLEDPGVLDVFAAMTSLRVLNMIGNPVLKHMKNYRKHFIFGIRDLCYLDDRPVSDKERACVNAWSKGGVEGERQERIRWKEMEQEKIRR</sequence>
<organism evidence="9 10">
    <name type="scientific">Stegodyphus mimosarum</name>
    <name type="common">African social velvet spider</name>
    <dbReference type="NCBI Taxonomy" id="407821"/>
    <lineage>
        <taxon>Eukaryota</taxon>
        <taxon>Metazoa</taxon>
        <taxon>Ecdysozoa</taxon>
        <taxon>Arthropoda</taxon>
        <taxon>Chelicerata</taxon>
        <taxon>Arachnida</taxon>
        <taxon>Araneae</taxon>
        <taxon>Araneomorphae</taxon>
        <taxon>Entelegynae</taxon>
        <taxon>Eresoidea</taxon>
        <taxon>Eresidae</taxon>
        <taxon>Stegodyphus</taxon>
    </lineage>
</organism>
<gene>
    <name evidence="9" type="ORF">X975_10771</name>
</gene>
<evidence type="ECO:0000313" key="10">
    <source>
        <dbReference type="Proteomes" id="UP000054359"/>
    </source>
</evidence>
<accession>A0A087TX11</accession>
<dbReference type="Gene3D" id="3.80.10.10">
    <property type="entry name" value="Ribonuclease Inhibitor"/>
    <property type="match status" value="1"/>
</dbReference>
<keyword evidence="6" id="KW-0969">Cilium</keyword>
<dbReference type="PANTHER" id="PTHR45973:SF9">
    <property type="entry name" value="LEUCINE-RICH REPEAT-CONTAINING PROTEIN 46"/>
    <property type="match status" value="1"/>
</dbReference>
<evidence type="ECO:0000256" key="7">
    <source>
        <dbReference type="ARBA" id="ARBA00023273"/>
    </source>
</evidence>
<evidence type="ECO:0000256" key="1">
    <source>
        <dbReference type="ARBA" id="ARBA00003843"/>
    </source>
</evidence>
<dbReference type="InterPro" id="IPR001611">
    <property type="entry name" value="Leu-rich_rpt"/>
</dbReference>
<reference evidence="9 10" key="1">
    <citation type="submission" date="2013-11" db="EMBL/GenBank/DDBJ databases">
        <title>Genome sequencing of Stegodyphus mimosarum.</title>
        <authorList>
            <person name="Bechsgaard J."/>
        </authorList>
    </citation>
    <scope>NUCLEOTIDE SEQUENCE [LARGE SCALE GENOMIC DNA]</scope>
</reference>
<evidence type="ECO:0000313" key="9">
    <source>
        <dbReference type="EMBL" id="KFM69650.1"/>
    </source>
</evidence>